<feature type="region of interest" description="Disordered" evidence="1">
    <location>
        <begin position="81"/>
        <end position="104"/>
    </location>
</feature>
<evidence type="ECO:0000256" key="1">
    <source>
        <dbReference type="SAM" id="MobiDB-lite"/>
    </source>
</evidence>
<keyword evidence="2" id="KW-1133">Transmembrane helix</keyword>
<feature type="transmembrane region" description="Helical" evidence="2">
    <location>
        <begin position="6"/>
        <end position="23"/>
    </location>
</feature>
<dbReference type="EMBL" id="JAMFTS010000001">
    <property type="protein sequence ID" value="KAJ4814759.1"/>
    <property type="molecule type" value="Genomic_DNA"/>
</dbReference>
<organism evidence="4 6">
    <name type="scientific">Rhynchospora pubera</name>
    <dbReference type="NCBI Taxonomy" id="906938"/>
    <lineage>
        <taxon>Eukaryota</taxon>
        <taxon>Viridiplantae</taxon>
        <taxon>Streptophyta</taxon>
        <taxon>Embryophyta</taxon>
        <taxon>Tracheophyta</taxon>
        <taxon>Spermatophyta</taxon>
        <taxon>Magnoliopsida</taxon>
        <taxon>Liliopsida</taxon>
        <taxon>Poales</taxon>
        <taxon>Cyperaceae</taxon>
        <taxon>Cyperoideae</taxon>
        <taxon>Rhynchosporeae</taxon>
        <taxon>Rhynchospora</taxon>
    </lineage>
</organism>
<keyword evidence="2" id="KW-0812">Transmembrane</keyword>
<sequence length="104" mass="10774">MGPVVLASQLAAGIGVIAGAMIVKNAMEHTGMNPMSTWDRPRCATCNGTGRVTCLCSRWSDGDTGCRTCSGSGRMACRSCGGSGTGRPLPVQISVRNNRPPPYS</sequence>
<evidence type="ECO:0000313" key="5">
    <source>
        <dbReference type="EMBL" id="KAJ4814759.1"/>
    </source>
</evidence>
<evidence type="ECO:0000313" key="4">
    <source>
        <dbReference type="EMBL" id="KAJ4790935.1"/>
    </source>
</evidence>
<dbReference type="AlphaFoldDB" id="A0AAV8FH30"/>
<reference evidence="4" key="1">
    <citation type="submission" date="2022-08" db="EMBL/GenBank/DDBJ databases">
        <authorList>
            <person name="Marques A."/>
        </authorList>
    </citation>
    <scope>NUCLEOTIDE SEQUENCE</scope>
    <source>
        <strain evidence="4">RhyPub2mFocal</strain>
        <tissue evidence="4">Leaves</tissue>
    </source>
</reference>
<name>A0AAV8FH30_9POAL</name>
<comment type="caution">
    <text evidence="4">The sequence shown here is derived from an EMBL/GenBank/DDBJ whole genome shotgun (WGS) entry which is preliminary data.</text>
</comment>
<dbReference type="Proteomes" id="UP001140206">
    <property type="component" value="Chromosome 2"/>
</dbReference>
<dbReference type="PANTHER" id="PTHR34687:SF1">
    <property type="entry name" value="CHAPERONE PROTEIN DNAJ-LIKE PROTEIN"/>
    <property type="match status" value="1"/>
</dbReference>
<evidence type="ECO:0000256" key="2">
    <source>
        <dbReference type="SAM" id="Phobius"/>
    </source>
</evidence>
<evidence type="ECO:0000313" key="6">
    <source>
        <dbReference type="Proteomes" id="UP001140206"/>
    </source>
</evidence>
<evidence type="ECO:0000313" key="3">
    <source>
        <dbReference type="EMBL" id="KAJ4762273.1"/>
    </source>
</evidence>
<dbReference type="PANTHER" id="PTHR34687">
    <property type="entry name" value="CHAPERONE PROTEIN DNAJ-LIKE PROTEIN"/>
    <property type="match status" value="1"/>
</dbReference>
<dbReference type="Proteomes" id="UP001140206">
    <property type="component" value="Chromosome 4"/>
</dbReference>
<dbReference type="Proteomes" id="UP001140206">
    <property type="component" value="Chromosome 1"/>
</dbReference>
<protein>
    <submittedName>
        <fullName evidence="4">Chaperone protein dnaJ-related</fullName>
    </submittedName>
</protein>
<keyword evidence="6" id="KW-1185">Reference proteome</keyword>
<keyword evidence="2" id="KW-0472">Membrane</keyword>
<dbReference type="EMBL" id="JAMFTS010000004">
    <property type="protein sequence ID" value="KAJ4762273.1"/>
    <property type="molecule type" value="Genomic_DNA"/>
</dbReference>
<gene>
    <name evidence="5" type="ORF">LUZ62_027325</name>
    <name evidence="4" type="ORF">LUZ62_042181</name>
    <name evidence="3" type="ORF">LUZ62_072648</name>
</gene>
<proteinExistence type="predicted"/>
<accession>A0AAV8FH30</accession>
<dbReference type="EMBL" id="JAMFTS010000002">
    <property type="protein sequence ID" value="KAJ4790935.1"/>
    <property type="molecule type" value="Genomic_DNA"/>
</dbReference>